<dbReference type="InterPro" id="IPR036396">
    <property type="entry name" value="Cyt_P450_sf"/>
</dbReference>
<evidence type="ECO:0000256" key="7">
    <source>
        <dbReference type="ARBA" id="ARBA00023033"/>
    </source>
</evidence>
<dbReference type="GO" id="GO:0005506">
    <property type="term" value="F:iron ion binding"/>
    <property type="evidence" value="ECO:0007669"/>
    <property type="project" value="InterPro"/>
</dbReference>
<keyword evidence="3" id="KW-0349">Heme</keyword>
<dbReference type="GO" id="GO:0004497">
    <property type="term" value="F:monooxygenase activity"/>
    <property type="evidence" value="ECO:0007669"/>
    <property type="project" value="UniProtKB-KW"/>
</dbReference>
<organism evidence="8 9">
    <name type="scientific">Sesamum angolense</name>
    <dbReference type="NCBI Taxonomy" id="2727404"/>
    <lineage>
        <taxon>Eukaryota</taxon>
        <taxon>Viridiplantae</taxon>
        <taxon>Streptophyta</taxon>
        <taxon>Embryophyta</taxon>
        <taxon>Tracheophyta</taxon>
        <taxon>Spermatophyta</taxon>
        <taxon>Magnoliopsida</taxon>
        <taxon>eudicotyledons</taxon>
        <taxon>Gunneridae</taxon>
        <taxon>Pentapetalae</taxon>
        <taxon>asterids</taxon>
        <taxon>lamiids</taxon>
        <taxon>Lamiales</taxon>
        <taxon>Pedaliaceae</taxon>
        <taxon>Sesamum</taxon>
    </lineage>
</organism>
<evidence type="ECO:0000256" key="4">
    <source>
        <dbReference type="ARBA" id="ARBA00022723"/>
    </source>
</evidence>
<reference evidence="8" key="1">
    <citation type="submission" date="2020-06" db="EMBL/GenBank/DDBJ databases">
        <authorList>
            <person name="Li T."/>
            <person name="Hu X."/>
            <person name="Zhang T."/>
            <person name="Song X."/>
            <person name="Zhang H."/>
            <person name="Dai N."/>
            <person name="Sheng W."/>
            <person name="Hou X."/>
            <person name="Wei L."/>
        </authorList>
    </citation>
    <scope>NUCLEOTIDE SEQUENCE</scope>
    <source>
        <strain evidence="8">K16</strain>
        <tissue evidence="8">Leaf</tissue>
    </source>
</reference>
<comment type="similarity">
    <text evidence="2">Belongs to the cytochrome P450 family.</text>
</comment>
<evidence type="ECO:0000256" key="5">
    <source>
        <dbReference type="ARBA" id="ARBA00023002"/>
    </source>
</evidence>
<evidence type="ECO:0000256" key="3">
    <source>
        <dbReference type="ARBA" id="ARBA00022617"/>
    </source>
</evidence>
<dbReference type="EMBL" id="JACGWL010000005">
    <property type="protein sequence ID" value="KAK4402212.1"/>
    <property type="molecule type" value="Genomic_DNA"/>
</dbReference>
<dbReference type="Proteomes" id="UP001289374">
    <property type="component" value="Unassembled WGS sequence"/>
</dbReference>
<evidence type="ECO:0000256" key="6">
    <source>
        <dbReference type="ARBA" id="ARBA00023004"/>
    </source>
</evidence>
<dbReference type="PANTHER" id="PTHR47946">
    <property type="entry name" value="CYTOCHROME P450 78A7-RELATED"/>
    <property type="match status" value="1"/>
</dbReference>
<comment type="caution">
    <text evidence="8">The sequence shown here is derived from an EMBL/GenBank/DDBJ whole genome shotgun (WGS) entry which is preliminary data.</text>
</comment>
<dbReference type="GO" id="GO:0016705">
    <property type="term" value="F:oxidoreductase activity, acting on paired donors, with incorporation or reduction of molecular oxygen"/>
    <property type="evidence" value="ECO:0007669"/>
    <property type="project" value="InterPro"/>
</dbReference>
<accession>A0AAE2BYA4</accession>
<keyword evidence="5" id="KW-0560">Oxidoreductase</keyword>
<dbReference type="PANTHER" id="PTHR47946:SF14">
    <property type="entry name" value="CYTOCHROME P450 FAMILY PROTEIN"/>
    <property type="match status" value="1"/>
</dbReference>
<reference evidence="8" key="2">
    <citation type="journal article" date="2024" name="Plant">
        <title>Genomic evolution and insights into agronomic trait innovations of Sesamum species.</title>
        <authorList>
            <person name="Miao H."/>
            <person name="Wang L."/>
            <person name="Qu L."/>
            <person name="Liu H."/>
            <person name="Sun Y."/>
            <person name="Le M."/>
            <person name="Wang Q."/>
            <person name="Wei S."/>
            <person name="Zheng Y."/>
            <person name="Lin W."/>
            <person name="Duan Y."/>
            <person name="Cao H."/>
            <person name="Xiong S."/>
            <person name="Wang X."/>
            <person name="Wei L."/>
            <person name="Li C."/>
            <person name="Ma Q."/>
            <person name="Ju M."/>
            <person name="Zhao R."/>
            <person name="Li G."/>
            <person name="Mu C."/>
            <person name="Tian Q."/>
            <person name="Mei H."/>
            <person name="Zhang T."/>
            <person name="Gao T."/>
            <person name="Zhang H."/>
        </authorList>
    </citation>
    <scope>NUCLEOTIDE SEQUENCE</scope>
    <source>
        <strain evidence="8">K16</strain>
    </source>
</reference>
<evidence type="ECO:0000256" key="2">
    <source>
        <dbReference type="ARBA" id="ARBA00010617"/>
    </source>
</evidence>
<keyword evidence="6" id="KW-0408">Iron</keyword>
<name>A0AAE2BYA4_9LAMI</name>
<comment type="cofactor">
    <cofactor evidence="1">
        <name>heme</name>
        <dbReference type="ChEBI" id="CHEBI:30413"/>
    </cofactor>
</comment>
<evidence type="ECO:0000313" key="9">
    <source>
        <dbReference type="Proteomes" id="UP001289374"/>
    </source>
</evidence>
<evidence type="ECO:0000313" key="8">
    <source>
        <dbReference type="EMBL" id="KAK4402212.1"/>
    </source>
</evidence>
<keyword evidence="4" id="KW-0479">Metal-binding</keyword>
<evidence type="ECO:0000256" key="1">
    <source>
        <dbReference type="ARBA" id="ARBA00001971"/>
    </source>
</evidence>
<keyword evidence="7" id="KW-0503">Monooxygenase</keyword>
<proteinExistence type="inferred from homology"/>
<keyword evidence="9" id="KW-1185">Reference proteome</keyword>
<gene>
    <name evidence="8" type="ORF">Sango_0961900</name>
</gene>
<dbReference type="GO" id="GO:0020037">
    <property type="term" value="F:heme binding"/>
    <property type="evidence" value="ECO:0007669"/>
    <property type="project" value="InterPro"/>
</dbReference>
<sequence>MMNSSSGGLAWALSKAQTRPGAAIPGPSGFPLLGFGSFLHKLLDTDFSPAFLKSFKAESLMAFSVGFTRFIISSNPETAKEILNSLLFADRLVKEICIRTSIS</sequence>
<dbReference type="SUPFAM" id="SSF48264">
    <property type="entry name" value="Cytochrome P450"/>
    <property type="match status" value="1"/>
</dbReference>
<protein>
    <submittedName>
        <fullName evidence="8">Cytochrome</fullName>
    </submittedName>
</protein>
<dbReference type="InterPro" id="IPR051996">
    <property type="entry name" value="Cytochrome_P450_78A"/>
</dbReference>
<dbReference type="AlphaFoldDB" id="A0AAE2BYA4"/>